<evidence type="ECO:0000313" key="2">
    <source>
        <dbReference type="EMBL" id="OGX82008.1"/>
    </source>
</evidence>
<keyword evidence="1" id="KW-0812">Transmembrane</keyword>
<keyword evidence="3" id="KW-1185">Reference proteome</keyword>
<name>A0A1G1STQ3_9BACT</name>
<organism evidence="2 3">
    <name type="scientific">Hymenobacter lapidarius</name>
    <dbReference type="NCBI Taxonomy" id="1908237"/>
    <lineage>
        <taxon>Bacteria</taxon>
        <taxon>Pseudomonadati</taxon>
        <taxon>Bacteroidota</taxon>
        <taxon>Cytophagia</taxon>
        <taxon>Cytophagales</taxon>
        <taxon>Hymenobacteraceae</taxon>
        <taxon>Hymenobacter</taxon>
    </lineage>
</organism>
<reference evidence="2 3" key="1">
    <citation type="submission" date="2016-08" db="EMBL/GenBank/DDBJ databases">
        <title>Hymenobacter coccineus sp. nov., Hymenobacter lapidarius sp. nov. and Hymenobacter glacialis sp. nov., isolated from Antarctic soil.</title>
        <authorList>
            <person name="Sedlacek I."/>
            <person name="Kralova S."/>
            <person name="Kyrova K."/>
            <person name="Maslanova I."/>
            <person name="Stankova E."/>
            <person name="Vrbovska V."/>
            <person name="Nemec M."/>
            <person name="Bartak M."/>
            <person name="Svec P."/>
            <person name="Busse H.-J."/>
            <person name="Pantucek R."/>
        </authorList>
    </citation>
    <scope>NUCLEOTIDE SEQUENCE [LARGE SCALE GENOMIC DNA]</scope>
    <source>
        <strain evidence="2 3">CCM 8643</strain>
    </source>
</reference>
<accession>A0A1G1STQ3</accession>
<sequence length="65" mass="7338">MNNLQHWVSVAASLGLVFSVIYLVMEYTIGFIPLLRQWTLPGNIPGRRLVFTVVALICIIECVTF</sequence>
<comment type="caution">
    <text evidence="2">The sequence shown here is derived from an EMBL/GenBank/DDBJ whole genome shotgun (WGS) entry which is preliminary data.</text>
</comment>
<dbReference type="STRING" id="1908237.BEN47_05145"/>
<protein>
    <submittedName>
        <fullName evidence="2">Uncharacterized protein</fullName>
    </submittedName>
</protein>
<evidence type="ECO:0000313" key="3">
    <source>
        <dbReference type="Proteomes" id="UP000176294"/>
    </source>
</evidence>
<dbReference type="AlphaFoldDB" id="A0A1G1STQ3"/>
<keyword evidence="1" id="KW-0472">Membrane</keyword>
<gene>
    <name evidence="2" type="ORF">BEN47_05145</name>
</gene>
<evidence type="ECO:0000256" key="1">
    <source>
        <dbReference type="SAM" id="Phobius"/>
    </source>
</evidence>
<keyword evidence="1" id="KW-1133">Transmembrane helix</keyword>
<feature type="transmembrane region" description="Helical" evidence="1">
    <location>
        <begin position="45"/>
        <end position="64"/>
    </location>
</feature>
<feature type="transmembrane region" description="Helical" evidence="1">
    <location>
        <begin position="7"/>
        <end position="25"/>
    </location>
</feature>
<dbReference type="Proteomes" id="UP000176294">
    <property type="component" value="Unassembled WGS sequence"/>
</dbReference>
<proteinExistence type="predicted"/>
<dbReference type="EMBL" id="MDZB01000153">
    <property type="protein sequence ID" value="OGX82008.1"/>
    <property type="molecule type" value="Genomic_DNA"/>
</dbReference>